<sequence length="144" mass="17014">MNVQHQEWLNLRIFDVKNIKEKPKDHTGPMATLKGEYTIKPLLEVSIWFQFCFKLRETTSESFQMLKQDFEEDALSQSRTFGWFARFKAGRTSVKDDLHTGRPLLIRNPENSLKIKSLIKENPRITIRELSEDLYIFLEHAKLS</sequence>
<dbReference type="PANTHER" id="PTHR46060">
    <property type="entry name" value="MARINER MOS1 TRANSPOSASE-LIKE PROTEIN"/>
    <property type="match status" value="1"/>
</dbReference>
<evidence type="ECO:0000313" key="3">
    <source>
        <dbReference type="Proteomes" id="UP001235939"/>
    </source>
</evidence>
<dbReference type="Gene3D" id="1.10.10.1450">
    <property type="match status" value="1"/>
</dbReference>
<evidence type="ECO:0000313" key="2">
    <source>
        <dbReference type="EMBL" id="UYV83574.1"/>
    </source>
</evidence>
<accession>A0ABY6LRT7</accession>
<name>A0ABY6LRT7_9ARAC</name>
<evidence type="ECO:0000259" key="1">
    <source>
        <dbReference type="Pfam" id="PF17906"/>
    </source>
</evidence>
<reference evidence="2 3" key="1">
    <citation type="submission" date="2022-03" db="EMBL/GenBank/DDBJ databases">
        <title>A chromosomal length assembly of Cordylochernes scorpioides.</title>
        <authorList>
            <person name="Zeh D."/>
            <person name="Zeh J."/>
        </authorList>
    </citation>
    <scope>NUCLEOTIDE SEQUENCE [LARGE SCALE GENOMIC DNA]</scope>
    <source>
        <strain evidence="2">IN4F17</strain>
        <tissue evidence="2">Whole Body</tissue>
    </source>
</reference>
<dbReference type="Proteomes" id="UP001235939">
    <property type="component" value="Chromosome 23"/>
</dbReference>
<dbReference type="EMBL" id="CP092885">
    <property type="protein sequence ID" value="UYV83574.1"/>
    <property type="molecule type" value="Genomic_DNA"/>
</dbReference>
<dbReference type="Pfam" id="PF17906">
    <property type="entry name" value="HTH_48"/>
    <property type="match status" value="1"/>
</dbReference>
<gene>
    <name evidence="2" type="ORF">LAZ67_23001510</name>
</gene>
<dbReference type="PANTHER" id="PTHR46060:SF1">
    <property type="entry name" value="MARINER MOS1 TRANSPOSASE-LIKE PROTEIN"/>
    <property type="match status" value="1"/>
</dbReference>
<keyword evidence="3" id="KW-1185">Reference proteome</keyword>
<dbReference type="InterPro" id="IPR052709">
    <property type="entry name" value="Transposase-MT_Hybrid"/>
</dbReference>
<feature type="domain" description="Mos1 transposase HTH" evidence="1">
    <location>
        <begin position="50"/>
        <end position="90"/>
    </location>
</feature>
<dbReference type="InterPro" id="IPR041426">
    <property type="entry name" value="Mos1_HTH"/>
</dbReference>
<proteinExistence type="predicted"/>
<organism evidence="2 3">
    <name type="scientific">Cordylochernes scorpioides</name>
    <dbReference type="NCBI Taxonomy" id="51811"/>
    <lineage>
        <taxon>Eukaryota</taxon>
        <taxon>Metazoa</taxon>
        <taxon>Ecdysozoa</taxon>
        <taxon>Arthropoda</taxon>
        <taxon>Chelicerata</taxon>
        <taxon>Arachnida</taxon>
        <taxon>Pseudoscorpiones</taxon>
        <taxon>Cheliferoidea</taxon>
        <taxon>Chernetidae</taxon>
        <taxon>Cordylochernes</taxon>
    </lineage>
</organism>
<protein>
    <recommendedName>
        <fullName evidence="1">Mos1 transposase HTH domain-containing protein</fullName>
    </recommendedName>
</protein>